<dbReference type="OrthoDB" id="9906983at2759"/>
<dbReference type="GO" id="GO:0003676">
    <property type="term" value="F:nucleic acid binding"/>
    <property type="evidence" value="ECO:0007669"/>
    <property type="project" value="InterPro"/>
</dbReference>
<protein>
    <submittedName>
        <fullName evidence="1">Uncharacterized protein</fullName>
    </submittedName>
</protein>
<keyword evidence="2" id="KW-1185">Reference proteome</keyword>
<name>A0A8T1SY76_CHESE</name>
<dbReference type="InterPro" id="IPR036397">
    <property type="entry name" value="RNaseH_sf"/>
</dbReference>
<dbReference type="Gene3D" id="3.30.420.10">
    <property type="entry name" value="Ribonuclease H-like superfamily/Ribonuclease H"/>
    <property type="match status" value="1"/>
</dbReference>
<evidence type="ECO:0000313" key="2">
    <source>
        <dbReference type="Proteomes" id="UP000765507"/>
    </source>
</evidence>
<accession>A0A8T1SY76</accession>
<reference evidence="1 2" key="1">
    <citation type="journal article" date="2020" name="G3 (Bethesda)">
        <title>Draft Genome of the Common Snapping Turtle, Chelydra serpentina, a Model for Phenotypic Plasticity in Reptiles.</title>
        <authorList>
            <person name="Das D."/>
            <person name="Singh S.K."/>
            <person name="Bierstedt J."/>
            <person name="Erickson A."/>
            <person name="Galli G.L.J."/>
            <person name="Crossley D.A. 2nd"/>
            <person name="Rhen T."/>
        </authorList>
    </citation>
    <scope>NUCLEOTIDE SEQUENCE [LARGE SCALE GENOMIC DNA]</scope>
    <source>
        <strain evidence="1">KW</strain>
    </source>
</reference>
<dbReference type="EMBL" id="JAHGAV010000060">
    <property type="protein sequence ID" value="KAG6934206.1"/>
    <property type="molecule type" value="Genomic_DNA"/>
</dbReference>
<sequence length="107" mass="11935">MNRTLKDTLTKLCIESGLKWPDALPLALTRIRRAPRKGLKLHPSNWSLGFLPEYSSGIPRGHKLEVGNDSLWKQYLCAAICFVTVTSIRSTFPDSSFGTTGAFLPDR</sequence>
<gene>
    <name evidence="1" type="ORF">G0U57_017612</name>
</gene>
<dbReference type="Proteomes" id="UP000765507">
    <property type="component" value="Unassembled WGS sequence"/>
</dbReference>
<proteinExistence type="predicted"/>
<evidence type="ECO:0000313" key="1">
    <source>
        <dbReference type="EMBL" id="KAG6934206.1"/>
    </source>
</evidence>
<organism evidence="1 2">
    <name type="scientific">Chelydra serpentina</name>
    <name type="common">Snapping turtle</name>
    <name type="synonym">Testudo serpentina</name>
    <dbReference type="NCBI Taxonomy" id="8475"/>
    <lineage>
        <taxon>Eukaryota</taxon>
        <taxon>Metazoa</taxon>
        <taxon>Chordata</taxon>
        <taxon>Craniata</taxon>
        <taxon>Vertebrata</taxon>
        <taxon>Euteleostomi</taxon>
        <taxon>Archelosauria</taxon>
        <taxon>Testudinata</taxon>
        <taxon>Testudines</taxon>
        <taxon>Cryptodira</taxon>
        <taxon>Durocryptodira</taxon>
        <taxon>Americhelydia</taxon>
        <taxon>Chelydroidea</taxon>
        <taxon>Chelydridae</taxon>
        <taxon>Chelydra</taxon>
    </lineage>
</organism>
<comment type="caution">
    <text evidence="1">The sequence shown here is derived from an EMBL/GenBank/DDBJ whole genome shotgun (WGS) entry which is preliminary data.</text>
</comment>
<dbReference type="AlphaFoldDB" id="A0A8T1SY76"/>